<dbReference type="InterPro" id="IPR006311">
    <property type="entry name" value="TAT_signal"/>
</dbReference>
<dbReference type="InterPro" id="IPR000120">
    <property type="entry name" value="Amidase"/>
</dbReference>
<dbReference type="Gene3D" id="3.90.1300.10">
    <property type="entry name" value="Amidase signature (AS) domain"/>
    <property type="match status" value="1"/>
</dbReference>
<dbReference type="PANTHER" id="PTHR11895:SF73">
    <property type="entry name" value="AMIDASE FAMILY PROTEIN"/>
    <property type="match status" value="1"/>
</dbReference>
<evidence type="ECO:0000313" key="4">
    <source>
        <dbReference type="Proteomes" id="UP001229955"/>
    </source>
</evidence>
<proteinExistence type="predicted"/>
<gene>
    <name evidence="2" type="ORF">Strain138_000104</name>
    <name evidence="3" type="ORF">Strain318_000104</name>
</gene>
<evidence type="ECO:0000313" key="2">
    <source>
        <dbReference type="EMBL" id="WKW10872.1"/>
    </source>
</evidence>
<evidence type="ECO:0000259" key="1">
    <source>
        <dbReference type="Pfam" id="PF01425"/>
    </source>
</evidence>
<dbReference type="EMBL" id="CP130612">
    <property type="protein sequence ID" value="WKW10872.1"/>
    <property type="molecule type" value="Genomic_DNA"/>
</dbReference>
<dbReference type="PANTHER" id="PTHR11895">
    <property type="entry name" value="TRANSAMIDASE"/>
    <property type="match status" value="1"/>
</dbReference>
<reference evidence="3" key="1">
    <citation type="submission" date="2023-07" db="EMBL/GenBank/DDBJ databases">
        <authorList>
            <person name="Haufschild T."/>
            <person name="Kallscheuer N."/>
            <person name="Hammer J."/>
            <person name="Kohn T."/>
            <person name="Kabuu M."/>
            <person name="Jogler M."/>
            <person name="Wohfarth N."/>
            <person name="Heuer A."/>
            <person name="Rohde M."/>
            <person name="van Teeseling M.C.F."/>
            <person name="Jogler C."/>
        </authorList>
    </citation>
    <scope>NUCLEOTIDE SEQUENCE</scope>
    <source>
        <strain evidence="2">Strain 138</strain>
        <strain evidence="3">Strain 318</strain>
    </source>
</reference>
<evidence type="ECO:0000313" key="3">
    <source>
        <dbReference type="EMBL" id="WKW13781.1"/>
    </source>
</evidence>
<dbReference type="InterPro" id="IPR036928">
    <property type="entry name" value="AS_sf"/>
</dbReference>
<dbReference type="EMBL" id="CP130613">
    <property type="protein sequence ID" value="WKW13781.1"/>
    <property type="molecule type" value="Genomic_DNA"/>
</dbReference>
<protein>
    <submittedName>
        <fullName evidence="3">Amidase</fullName>
    </submittedName>
</protein>
<sequence length="563" mass="60130">MTESSNASRRNFLATCSALGLGGTLLPGVLWAKIADGAEITTATVAAAEEIAGVQYADAEREQIVAALRRQAVQITELHAVQLPNAVSPAISFSPLPRPSALPKGESRPPVMTRRPAAALPPTDADLAFASLTTQADLLRRRVVTSERLTTLYLDRLERHNPRLLFATSVLRERALAKARAADAEIARGRYRGPLHGIPWGAKDLLAVAGAPTTWGAAPYKDQRFETDATVVKRLDEAGAVLVAKLTLGELAMGDVWFGGMTRNPWNLEQGSSGSSAGSASAAAAGCVTFAIGSETLGSISSPSTRCGATGLRPTFGRVPRTGAMALSWTMDKLGPIGRSVEDCALVFSALHGPDDQDATVHAAPFRWDGNASVRGLRVGVMRADFERQTITKPFDTAALAVLAELGVTFVDVEVPEQPYNAMRLILNAEAGAAFDELVRSGRAAELVSQGPNAWPATFRSAHFIPATEYINANRARTQAMQAWDALMQRVDVIVAPTNSGQLLATNLTGHPAVILPHGFRENGTPVSLTFVGRLFDEETLLRVAHAYQQRTDFHLKRPPALD</sequence>
<dbReference type="Pfam" id="PF01425">
    <property type="entry name" value="Amidase"/>
    <property type="match status" value="1"/>
</dbReference>
<dbReference type="RefSeq" id="WP_367886582.1">
    <property type="nucleotide sequence ID" value="NZ_CP130612.1"/>
</dbReference>
<organism evidence="3 4">
    <name type="scientific">Pseudogemmatithrix spongiicola</name>
    <dbReference type="NCBI Taxonomy" id="3062599"/>
    <lineage>
        <taxon>Bacteria</taxon>
        <taxon>Pseudomonadati</taxon>
        <taxon>Gemmatimonadota</taxon>
        <taxon>Gemmatimonadia</taxon>
        <taxon>Gemmatimonadales</taxon>
        <taxon>Gemmatimonadaceae</taxon>
        <taxon>Pseudogemmatithrix</taxon>
    </lineage>
</organism>
<dbReference type="PROSITE" id="PS51318">
    <property type="entry name" value="TAT"/>
    <property type="match status" value="1"/>
</dbReference>
<dbReference type="GO" id="GO:0050567">
    <property type="term" value="F:glutaminyl-tRNA synthase (glutamine-hydrolyzing) activity"/>
    <property type="evidence" value="ECO:0007669"/>
    <property type="project" value="TreeGrafter"/>
</dbReference>
<keyword evidence="4" id="KW-1185">Reference proteome</keyword>
<dbReference type="SUPFAM" id="SSF75304">
    <property type="entry name" value="Amidase signature (AS) enzymes"/>
    <property type="match status" value="1"/>
</dbReference>
<dbReference type="InterPro" id="IPR023631">
    <property type="entry name" value="Amidase_dom"/>
</dbReference>
<name>A0AA49Q6G5_9BACT</name>
<feature type="domain" description="Amidase" evidence="1">
    <location>
        <begin position="149"/>
        <end position="500"/>
    </location>
</feature>
<dbReference type="KEGG" id="pspc:Strain318_000104"/>
<accession>A0AA49Q6G5</accession>
<accession>A0AA49Q3I8</accession>
<dbReference type="Proteomes" id="UP001229955">
    <property type="component" value="Chromosome"/>
</dbReference>
<dbReference type="AlphaFoldDB" id="A0AA49Q6G5"/>